<gene>
    <name evidence="1" type="ORF">PZH42_30100</name>
</gene>
<protein>
    <submittedName>
        <fullName evidence="1">Uncharacterized protein</fullName>
    </submittedName>
</protein>
<dbReference type="AlphaFoldDB" id="A0AAW6MA10"/>
<dbReference type="EMBL" id="JARFID010000879">
    <property type="protein sequence ID" value="MDE8698216.1"/>
    <property type="molecule type" value="Genomic_DNA"/>
</dbReference>
<accession>A0AAW6MA10</accession>
<feature type="non-terminal residue" evidence="1">
    <location>
        <position position="1"/>
    </location>
</feature>
<evidence type="ECO:0000313" key="2">
    <source>
        <dbReference type="Proteomes" id="UP001221924"/>
    </source>
</evidence>
<evidence type="ECO:0000313" key="1">
    <source>
        <dbReference type="EMBL" id="MDE8698216.1"/>
    </source>
</evidence>
<organism evidence="1 2">
    <name type="scientific">Bacteroides cellulosilyticus</name>
    <dbReference type="NCBI Taxonomy" id="246787"/>
    <lineage>
        <taxon>Bacteria</taxon>
        <taxon>Pseudomonadati</taxon>
        <taxon>Bacteroidota</taxon>
        <taxon>Bacteroidia</taxon>
        <taxon>Bacteroidales</taxon>
        <taxon>Bacteroidaceae</taxon>
        <taxon>Bacteroides</taxon>
    </lineage>
</organism>
<comment type="caution">
    <text evidence="1">The sequence shown here is derived from an EMBL/GenBank/DDBJ whole genome shotgun (WGS) entry which is preliminary data.</text>
</comment>
<proteinExistence type="predicted"/>
<dbReference type="Proteomes" id="UP001221924">
    <property type="component" value="Unassembled WGS sequence"/>
</dbReference>
<sequence length="65" mass="7715">TGRWVQITGLRYKPELDQIRGWMIRPDYRRSLELNFQRLREYSTAGLSFVSTYSSSCLFSLYITS</sequence>
<dbReference type="RefSeq" id="WP_275203142.1">
    <property type="nucleotide sequence ID" value="NZ_JARFID010000879.1"/>
</dbReference>
<reference evidence="1" key="1">
    <citation type="submission" date="2023-03" db="EMBL/GenBank/DDBJ databases">
        <title>DFI Biobank Strains.</title>
        <authorList>
            <person name="Mostad J."/>
            <person name="Paddock L."/>
            <person name="Medina S."/>
            <person name="Waligurski E."/>
            <person name="Barat B."/>
            <person name="Smith R."/>
            <person name="Burgo V."/>
            <person name="Metcalfe C."/>
            <person name="Woodson C."/>
            <person name="Sundararajan A."/>
            <person name="Ramaswamy R."/>
            <person name="Lin H."/>
            <person name="Pamer E.G."/>
        </authorList>
    </citation>
    <scope>NUCLEOTIDE SEQUENCE</scope>
    <source>
        <strain evidence="1">DFI.9.5</strain>
    </source>
</reference>
<name>A0AAW6MA10_9BACE</name>